<comment type="caution">
    <text evidence="2">The sequence shown here is derived from an EMBL/GenBank/DDBJ whole genome shotgun (WGS) entry which is preliminary data.</text>
</comment>
<sequence length="221" mass="24127">MASGVTAFPLKLRPSWRFLTLLLVLCCCWWFSLLQPVSVKILFGNREILIETGHIGRQASGSVMATDGETVSADYLVYMCNKGRQRIMRNCEIKSIVLYGVFVEIAPGREAVKVGDRVDVKLIEVNDKGKLRLSRRALLPVPETSPEDPSSKQLTGNKAEVVVADSGKSEKIEEAKVKSSGNKLSKSDSEETSPLARKKAFKRVKKSGGKAVTGVSGKDGE</sequence>
<dbReference type="GO" id="GO:0005739">
    <property type="term" value="C:mitochondrion"/>
    <property type="evidence" value="ECO:0007669"/>
    <property type="project" value="TreeGrafter"/>
</dbReference>
<organism evidence="2 3">
    <name type="scientific">Hibiscus syriacus</name>
    <name type="common">Rose of Sharon</name>
    <dbReference type="NCBI Taxonomy" id="106335"/>
    <lineage>
        <taxon>Eukaryota</taxon>
        <taxon>Viridiplantae</taxon>
        <taxon>Streptophyta</taxon>
        <taxon>Embryophyta</taxon>
        <taxon>Tracheophyta</taxon>
        <taxon>Spermatophyta</taxon>
        <taxon>Magnoliopsida</taxon>
        <taxon>eudicotyledons</taxon>
        <taxon>Gunneridae</taxon>
        <taxon>Pentapetalae</taxon>
        <taxon>rosids</taxon>
        <taxon>malvids</taxon>
        <taxon>Malvales</taxon>
        <taxon>Malvaceae</taxon>
        <taxon>Malvoideae</taxon>
        <taxon>Hibiscus</taxon>
    </lineage>
</organism>
<accession>A0A6A2XSF6</accession>
<dbReference type="GO" id="GO:0000958">
    <property type="term" value="P:mitochondrial mRNA catabolic process"/>
    <property type="evidence" value="ECO:0007669"/>
    <property type="project" value="TreeGrafter"/>
</dbReference>
<dbReference type="GO" id="GO:0005829">
    <property type="term" value="C:cytosol"/>
    <property type="evidence" value="ECO:0007669"/>
    <property type="project" value="TreeGrafter"/>
</dbReference>
<dbReference type="EMBL" id="VEPZ02001519">
    <property type="protein sequence ID" value="KAE8669815.1"/>
    <property type="molecule type" value="Genomic_DNA"/>
</dbReference>
<dbReference type="GO" id="GO:0000175">
    <property type="term" value="F:3'-5'-RNA exonuclease activity"/>
    <property type="evidence" value="ECO:0007669"/>
    <property type="project" value="TreeGrafter"/>
</dbReference>
<dbReference type="Gene3D" id="3.30.230.70">
    <property type="entry name" value="GHMP Kinase, N-terminal domain"/>
    <property type="match status" value="1"/>
</dbReference>
<evidence type="ECO:0000313" key="3">
    <source>
        <dbReference type="Proteomes" id="UP000436088"/>
    </source>
</evidence>
<dbReference type="GO" id="GO:0009570">
    <property type="term" value="C:chloroplast stroma"/>
    <property type="evidence" value="ECO:0007669"/>
    <property type="project" value="TreeGrafter"/>
</dbReference>
<dbReference type="InterPro" id="IPR027408">
    <property type="entry name" value="PNPase/RNase_PH_dom_sf"/>
</dbReference>
<feature type="compositionally biased region" description="Basic and acidic residues" evidence="1">
    <location>
        <begin position="167"/>
        <end position="177"/>
    </location>
</feature>
<protein>
    <recommendedName>
        <fullName evidence="4">S1 motif domain-containing protein</fullName>
    </recommendedName>
</protein>
<name>A0A6A2XSF6_HIBSY</name>
<feature type="region of interest" description="Disordered" evidence="1">
    <location>
        <begin position="139"/>
        <end position="221"/>
    </location>
</feature>
<dbReference type="InterPro" id="IPR012340">
    <property type="entry name" value="NA-bd_OB-fold"/>
</dbReference>
<reference evidence="2" key="1">
    <citation type="submission" date="2019-09" db="EMBL/GenBank/DDBJ databases">
        <title>Draft genome information of white flower Hibiscus syriacus.</title>
        <authorList>
            <person name="Kim Y.-M."/>
        </authorList>
    </citation>
    <scope>NUCLEOTIDE SEQUENCE [LARGE SCALE GENOMIC DNA]</scope>
    <source>
        <strain evidence="2">YM2019G1</strain>
    </source>
</reference>
<dbReference type="GO" id="GO:0000965">
    <property type="term" value="P:mitochondrial RNA 3'-end processing"/>
    <property type="evidence" value="ECO:0007669"/>
    <property type="project" value="TreeGrafter"/>
</dbReference>
<keyword evidence="3" id="KW-1185">Reference proteome</keyword>
<evidence type="ECO:0008006" key="4">
    <source>
        <dbReference type="Google" id="ProtNLM"/>
    </source>
</evidence>
<dbReference type="GO" id="GO:0004654">
    <property type="term" value="F:polyribonucleotide nucleotidyltransferase activity"/>
    <property type="evidence" value="ECO:0007669"/>
    <property type="project" value="InterPro"/>
</dbReference>
<proteinExistence type="predicted"/>
<feature type="compositionally biased region" description="Basic residues" evidence="1">
    <location>
        <begin position="196"/>
        <end position="208"/>
    </location>
</feature>
<dbReference type="AlphaFoldDB" id="A0A6A2XSF6"/>
<gene>
    <name evidence="2" type="ORF">F3Y22_tig00112217pilonHSYRG00215</name>
</gene>
<dbReference type="PANTHER" id="PTHR11252">
    <property type="entry name" value="POLYRIBONUCLEOTIDE NUCLEOTIDYLTRANSFERASE"/>
    <property type="match status" value="1"/>
</dbReference>
<evidence type="ECO:0000313" key="2">
    <source>
        <dbReference type="EMBL" id="KAE8669815.1"/>
    </source>
</evidence>
<dbReference type="InterPro" id="IPR012162">
    <property type="entry name" value="PNPase"/>
</dbReference>
<dbReference type="Proteomes" id="UP000436088">
    <property type="component" value="Unassembled WGS sequence"/>
</dbReference>
<dbReference type="SUPFAM" id="SSF50249">
    <property type="entry name" value="Nucleic acid-binding proteins"/>
    <property type="match status" value="1"/>
</dbReference>
<evidence type="ECO:0000256" key="1">
    <source>
        <dbReference type="SAM" id="MobiDB-lite"/>
    </source>
</evidence>
<dbReference type="GO" id="GO:0003723">
    <property type="term" value="F:RNA binding"/>
    <property type="evidence" value="ECO:0007669"/>
    <property type="project" value="InterPro"/>
</dbReference>
<feature type="compositionally biased region" description="Polar residues" evidence="1">
    <location>
        <begin position="147"/>
        <end position="156"/>
    </location>
</feature>
<dbReference type="PANTHER" id="PTHR11252:SF0">
    <property type="entry name" value="POLYRIBONUCLEOTIDE NUCLEOTIDYLTRANSFERASE 1, MITOCHONDRIAL"/>
    <property type="match status" value="1"/>
</dbReference>